<protein>
    <submittedName>
        <fullName evidence="2">ImmA/IrrE family metallo-endopeptidase</fullName>
    </submittedName>
</protein>
<evidence type="ECO:0000259" key="1">
    <source>
        <dbReference type="Pfam" id="PF06114"/>
    </source>
</evidence>
<evidence type="ECO:0000313" key="2">
    <source>
        <dbReference type="EMBL" id="RGD74154.1"/>
    </source>
</evidence>
<dbReference type="GeneID" id="97999823"/>
<proteinExistence type="predicted"/>
<dbReference type="Proteomes" id="UP000261212">
    <property type="component" value="Unassembled WGS sequence"/>
</dbReference>
<dbReference type="EMBL" id="QUSM01000003">
    <property type="protein sequence ID" value="RGD74154.1"/>
    <property type="molecule type" value="Genomic_DNA"/>
</dbReference>
<accession>A0A3E3DY06</accession>
<feature type="domain" description="IrrE N-terminal-like" evidence="1">
    <location>
        <begin position="83"/>
        <end position="160"/>
    </location>
</feature>
<dbReference type="AlphaFoldDB" id="A0A3E3DY06"/>
<sequence>MTKYLYENMYEKAEKVRSEYFVDTYPVTFEKFEEIFEDLNYKLKFFDDCDKSCVIGNLLIVGNTKMEDNEYLNKNSTLADETKKRREALAHEAGHLFCHSINQLESEDIPLNKEEAQADAFSLYFLMPDDLFEEFYDNSFLMYGGFNPYDASEAFGVTVDFTMKRKKYFEKSRRHERKIMSEDV</sequence>
<dbReference type="RefSeq" id="WP_039944655.1">
    <property type="nucleotide sequence ID" value="NZ_CABKNJ010000005.1"/>
</dbReference>
<evidence type="ECO:0000313" key="3">
    <source>
        <dbReference type="Proteomes" id="UP000261212"/>
    </source>
</evidence>
<reference evidence="2 3" key="1">
    <citation type="submission" date="2018-08" db="EMBL/GenBank/DDBJ databases">
        <title>A genome reference for cultivated species of the human gut microbiota.</title>
        <authorList>
            <person name="Zou Y."/>
            <person name="Xue W."/>
            <person name="Luo G."/>
        </authorList>
    </citation>
    <scope>NUCLEOTIDE SEQUENCE [LARGE SCALE GENOMIC DNA]</scope>
    <source>
        <strain evidence="2 3">AM25-6</strain>
    </source>
</reference>
<organism evidence="2 3">
    <name type="scientific">Anaerofustis stercorihominis</name>
    <dbReference type="NCBI Taxonomy" id="214853"/>
    <lineage>
        <taxon>Bacteria</taxon>
        <taxon>Bacillati</taxon>
        <taxon>Bacillota</taxon>
        <taxon>Clostridia</taxon>
        <taxon>Eubacteriales</taxon>
        <taxon>Eubacteriaceae</taxon>
        <taxon>Anaerofustis</taxon>
    </lineage>
</organism>
<gene>
    <name evidence="2" type="ORF">DW687_05145</name>
</gene>
<dbReference type="InterPro" id="IPR010359">
    <property type="entry name" value="IrrE_HExxH"/>
</dbReference>
<name>A0A3E3DY06_9FIRM</name>
<comment type="caution">
    <text evidence="2">The sequence shown here is derived from an EMBL/GenBank/DDBJ whole genome shotgun (WGS) entry which is preliminary data.</text>
</comment>
<dbReference type="Pfam" id="PF06114">
    <property type="entry name" value="Peptidase_M78"/>
    <property type="match status" value="1"/>
</dbReference>